<reference evidence="4" key="1">
    <citation type="submission" date="2018-07" db="EMBL/GenBank/DDBJ databases">
        <authorList>
            <person name="Kim H."/>
        </authorList>
    </citation>
    <scope>NUCLEOTIDE SEQUENCE [LARGE SCALE GENOMIC DNA]</scope>
    <source>
        <strain evidence="4">F02</strain>
    </source>
</reference>
<evidence type="ECO:0000259" key="2">
    <source>
        <dbReference type="Pfam" id="PF02517"/>
    </source>
</evidence>
<dbReference type="InterPro" id="IPR003675">
    <property type="entry name" value="Rce1/LyrA-like_dom"/>
</dbReference>
<evidence type="ECO:0000313" key="3">
    <source>
        <dbReference type="EMBL" id="AXF86206.1"/>
    </source>
</evidence>
<dbReference type="EMBL" id="CP031124">
    <property type="protein sequence ID" value="AXF86206.1"/>
    <property type="molecule type" value="Genomic_DNA"/>
</dbReference>
<keyword evidence="4" id="KW-1185">Reference proteome</keyword>
<organism evidence="3 4">
    <name type="scientific">Ephemeroptericola cinctiostellae</name>
    <dbReference type="NCBI Taxonomy" id="2268024"/>
    <lineage>
        <taxon>Bacteria</taxon>
        <taxon>Pseudomonadati</taxon>
        <taxon>Pseudomonadota</taxon>
        <taxon>Betaproteobacteria</taxon>
        <taxon>Burkholderiales</taxon>
        <taxon>Burkholderiaceae</taxon>
        <taxon>Ephemeroptericola</taxon>
    </lineage>
</organism>
<dbReference type="KEGG" id="hyf:DTO96_101952"/>
<dbReference type="Proteomes" id="UP000252182">
    <property type="component" value="Chromosome"/>
</dbReference>
<protein>
    <recommendedName>
        <fullName evidence="2">CAAX prenyl protease 2/Lysostaphin resistance protein A-like domain-containing protein</fullName>
    </recommendedName>
</protein>
<feature type="transmembrane region" description="Helical" evidence="1">
    <location>
        <begin position="40"/>
        <end position="64"/>
    </location>
</feature>
<dbReference type="GO" id="GO:0080120">
    <property type="term" value="P:CAAX-box protein maturation"/>
    <property type="evidence" value="ECO:0007669"/>
    <property type="project" value="UniProtKB-ARBA"/>
</dbReference>
<sequence length="128" mass="14796">MIFVQVFLAAIAEEFAFRGYLLEKLLKTSKLSKFYIKANYASVIVTMLFISVHIDLWVFVRYAFISPEGGERYTMYGAFLGRGIGLFIFSFCANTIYLKYRNIKFNILFHATWNALFVLQSLLQGALM</sequence>
<evidence type="ECO:0000313" key="4">
    <source>
        <dbReference type="Proteomes" id="UP000252182"/>
    </source>
</evidence>
<feature type="domain" description="CAAX prenyl protease 2/Lysostaphin resistance protein A-like" evidence="2">
    <location>
        <begin position="1"/>
        <end position="116"/>
    </location>
</feature>
<evidence type="ECO:0000256" key="1">
    <source>
        <dbReference type="SAM" id="Phobius"/>
    </source>
</evidence>
<dbReference type="Pfam" id="PF02517">
    <property type="entry name" value="Rce1-like"/>
    <property type="match status" value="1"/>
</dbReference>
<accession>A0A345DCW8</accession>
<gene>
    <name evidence="3" type="ORF">DTO96_101952</name>
</gene>
<dbReference type="GO" id="GO:0004175">
    <property type="term" value="F:endopeptidase activity"/>
    <property type="evidence" value="ECO:0007669"/>
    <property type="project" value="UniProtKB-ARBA"/>
</dbReference>
<feature type="transmembrane region" description="Helical" evidence="1">
    <location>
        <begin position="76"/>
        <end position="97"/>
    </location>
</feature>
<feature type="transmembrane region" description="Helical" evidence="1">
    <location>
        <begin position="103"/>
        <end position="123"/>
    </location>
</feature>
<dbReference type="AlphaFoldDB" id="A0A345DCW8"/>
<proteinExistence type="predicted"/>
<keyword evidence="1" id="KW-0472">Membrane</keyword>
<keyword evidence="1" id="KW-0812">Transmembrane</keyword>
<name>A0A345DCW8_9BURK</name>
<keyword evidence="1" id="KW-1133">Transmembrane helix</keyword>